<feature type="domain" description="MYND-type" evidence="4">
    <location>
        <begin position="2"/>
        <end position="21"/>
    </location>
</feature>
<dbReference type="Proteomes" id="UP000812287">
    <property type="component" value="Unassembled WGS sequence"/>
</dbReference>
<evidence type="ECO:0000313" key="6">
    <source>
        <dbReference type="Proteomes" id="UP000812287"/>
    </source>
</evidence>
<protein>
    <recommendedName>
        <fullName evidence="4">MYND-type domain-containing protein</fullName>
    </recommendedName>
</protein>
<proteinExistence type="predicted"/>
<dbReference type="RefSeq" id="XP_043042184.1">
    <property type="nucleotide sequence ID" value="XM_043185795.1"/>
</dbReference>
<keyword evidence="2" id="KW-0863">Zinc-finger</keyword>
<comment type="caution">
    <text evidence="5">The sequence shown here is derived from an EMBL/GenBank/DDBJ whole genome shotgun (WGS) entry which is preliminary data.</text>
</comment>
<dbReference type="AlphaFoldDB" id="A0A9P8AUN3"/>
<sequence length="116" mass="13590">MARYCSRECQKQHWPEHKPHCINHEKEMTNDYQKEVFKPFTCWLDTWRHAIEVWAFFAANHNFILASALPLTATHGLWTPVASRVVNPSGAMDFLLKYLHLPSSLEESRRIVLKAL</sequence>
<name>A0A9P8AUN3_9AGAR</name>
<dbReference type="GeneID" id="66108092"/>
<gene>
    <name evidence="5" type="ORF">BT62DRAFT_929775</name>
</gene>
<dbReference type="InterPro" id="IPR002893">
    <property type="entry name" value="Znf_MYND"/>
</dbReference>
<reference evidence="5" key="1">
    <citation type="submission" date="2020-11" db="EMBL/GenBank/DDBJ databases">
        <title>Adaptations for nitrogen fixation in a non-lichenized fungal sporocarp promotes dispersal by wood-feeding termites.</title>
        <authorList>
            <consortium name="DOE Joint Genome Institute"/>
            <person name="Koch R.A."/>
            <person name="Yoon G."/>
            <person name="Arayal U."/>
            <person name="Lail K."/>
            <person name="Amirebrahimi M."/>
            <person name="Labutti K."/>
            <person name="Lipzen A."/>
            <person name="Riley R."/>
            <person name="Barry K."/>
            <person name="Henrissat B."/>
            <person name="Grigoriev I.V."/>
            <person name="Herr J.R."/>
            <person name="Aime M.C."/>
        </authorList>
    </citation>
    <scope>NUCLEOTIDE SEQUENCE</scope>
    <source>
        <strain evidence="5">MCA 3950</strain>
    </source>
</reference>
<evidence type="ECO:0000313" key="5">
    <source>
        <dbReference type="EMBL" id="KAG7448684.1"/>
    </source>
</evidence>
<dbReference type="OrthoDB" id="2958931at2759"/>
<dbReference type="EMBL" id="MU250529">
    <property type="protein sequence ID" value="KAG7448684.1"/>
    <property type="molecule type" value="Genomic_DNA"/>
</dbReference>
<evidence type="ECO:0000259" key="4">
    <source>
        <dbReference type="Pfam" id="PF01753"/>
    </source>
</evidence>
<keyword evidence="6" id="KW-1185">Reference proteome</keyword>
<dbReference type="Pfam" id="PF01753">
    <property type="entry name" value="zf-MYND"/>
    <property type="match status" value="1"/>
</dbReference>
<evidence type="ECO:0000256" key="2">
    <source>
        <dbReference type="ARBA" id="ARBA00022771"/>
    </source>
</evidence>
<dbReference type="SUPFAM" id="SSF144232">
    <property type="entry name" value="HIT/MYND zinc finger-like"/>
    <property type="match status" value="1"/>
</dbReference>
<evidence type="ECO:0000256" key="3">
    <source>
        <dbReference type="ARBA" id="ARBA00022833"/>
    </source>
</evidence>
<keyword evidence="1" id="KW-0479">Metal-binding</keyword>
<keyword evidence="3" id="KW-0862">Zinc</keyword>
<dbReference type="GO" id="GO:0008270">
    <property type="term" value="F:zinc ion binding"/>
    <property type="evidence" value="ECO:0007669"/>
    <property type="project" value="UniProtKB-KW"/>
</dbReference>
<dbReference type="Gene3D" id="6.10.140.2220">
    <property type="match status" value="1"/>
</dbReference>
<organism evidence="5 6">
    <name type="scientific">Guyanagaster necrorhizus</name>
    <dbReference type="NCBI Taxonomy" id="856835"/>
    <lineage>
        <taxon>Eukaryota</taxon>
        <taxon>Fungi</taxon>
        <taxon>Dikarya</taxon>
        <taxon>Basidiomycota</taxon>
        <taxon>Agaricomycotina</taxon>
        <taxon>Agaricomycetes</taxon>
        <taxon>Agaricomycetidae</taxon>
        <taxon>Agaricales</taxon>
        <taxon>Marasmiineae</taxon>
        <taxon>Physalacriaceae</taxon>
        <taxon>Guyanagaster</taxon>
    </lineage>
</organism>
<accession>A0A9P8AUN3</accession>
<evidence type="ECO:0000256" key="1">
    <source>
        <dbReference type="ARBA" id="ARBA00022723"/>
    </source>
</evidence>